<reference evidence="3" key="1">
    <citation type="journal article" date="2020" name="Stud. Mycol.">
        <title>101 Dothideomycetes genomes: a test case for predicting lifestyles and emergence of pathogens.</title>
        <authorList>
            <person name="Haridas S."/>
            <person name="Albert R."/>
            <person name="Binder M."/>
            <person name="Bloem J."/>
            <person name="Labutti K."/>
            <person name="Salamov A."/>
            <person name="Andreopoulos B."/>
            <person name="Baker S."/>
            <person name="Barry K."/>
            <person name="Bills G."/>
            <person name="Bluhm B."/>
            <person name="Cannon C."/>
            <person name="Castanera R."/>
            <person name="Culley D."/>
            <person name="Daum C."/>
            <person name="Ezra D."/>
            <person name="Gonzalez J."/>
            <person name="Henrissat B."/>
            <person name="Kuo A."/>
            <person name="Liang C."/>
            <person name="Lipzen A."/>
            <person name="Lutzoni F."/>
            <person name="Magnuson J."/>
            <person name="Mondo S."/>
            <person name="Nolan M."/>
            <person name="Ohm R."/>
            <person name="Pangilinan J."/>
            <person name="Park H.-J."/>
            <person name="Ramirez L."/>
            <person name="Alfaro M."/>
            <person name="Sun H."/>
            <person name="Tritt A."/>
            <person name="Yoshinaga Y."/>
            <person name="Zwiers L.-H."/>
            <person name="Turgeon B."/>
            <person name="Goodwin S."/>
            <person name="Spatafora J."/>
            <person name="Crous P."/>
            <person name="Grigoriev I."/>
        </authorList>
    </citation>
    <scope>NUCLEOTIDE SEQUENCE</scope>
    <source>
        <strain evidence="3">CBS 161.51</strain>
    </source>
</reference>
<dbReference type="AlphaFoldDB" id="A0A6A5SY43"/>
<dbReference type="SMART" id="SM00174">
    <property type="entry name" value="RHO"/>
    <property type="match status" value="1"/>
</dbReference>
<keyword evidence="4" id="KW-1185">Reference proteome</keyword>
<feature type="compositionally biased region" description="Polar residues" evidence="2">
    <location>
        <begin position="190"/>
        <end position="200"/>
    </location>
</feature>
<dbReference type="Proteomes" id="UP000800038">
    <property type="component" value="Unassembled WGS sequence"/>
</dbReference>
<dbReference type="PROSITE" id="PS51419">
    <property type="entry name" value="RAB"/>
    <property type="match status" value="1"/>
</dbReference>
<evidence type="ECO:0000313" key="4">
    <source>
        <dbReference type="Proteomes" id="UP000800038"/>
    </source>
</evidence>
<dbReference type="InterPro" id="IPR027417">
    <property type="entry name" value="P-loop_NTPase"/>
</dbReference>
<dbReference type="GO" id="GO:0003924">
    <property type="term" value="F:GTPase activity"/>
    <property type="evidence" value="ECO:0007669"/>
    <property type="project" value="InterPro"/>
</dbReference>
<dbReference type="SUPFAM" id="SSF52540">
    <property type="entry name" value="P-loop containing nucleoside triphosphate hydrolases"/>
    <property type="match status" value="1"/>
</dbReference>
<dbReference type="PROSITE" id="PS51421">
    <property type="entry name" value="RAS"/>
    <property type="match status" value="1"/>
</dbReference>
<proteinExistence type="inferred from homology"/>
<organism evidence="3 4">
    <name type="scientific">Clathrospora elynae</name>
    <dbReference type="NCBI Taxonomy" id="706981"/>
    <lineage>
        <taxon>Eukaryota</taxon>
        <taxon>Fungi</taxon>
        <taxon>Dikarya</taxon>
        <taxon>Ascomycota</taxon>
        <taxon>Pezizomycotina</taxon>
        <taxon>Dothideomycetes</taxon>
        <taxon>Pleosporomycetidae</taxon>
        <taxon>Pleosporales</taxon>
        <taxon>Diademaceae</taxon>
        <taxon>Clathrospora</taxon>
    </lineage>
</organism>
<dbReference type="Gene3D" id="3.40.50.300">
    <property type="entry name" value="P-loop containing nucleotide triphosphate hydrolases"/>
    <property type="match status" value="1"/>
</dbReference>
<feature type="non-terminal residue" evidence="3">
    <location>
        <position position="317"/>
    </location>
</feature>
<protein>
    <submittedName>
        <fullName evidence="3">Ras family protein</fullName>
    </submittedName>
</protein>
<dbReference type="CDD" id="cd00154">
    <property type="entry name" value="Rab"/>
    <property type="match status" value="1"/>
</dbReference>
<accession>A0A6A5SY43</accession>
<dbReference type="PRINTS" id="PR00449">
    <property type="entry name" value="RASTRNSFRMNG"/>
</dbReference>
<dbReference type="PANTHER" id="PTHR47979">
    <property type="entry name" value="DRAB11-RELATED"/>
    <property type="match status" value="1"/>
</dbReference>
<feature type="region of interest" description="Disordered" evidence="2">
    <location>
        <begin position="163"/>
        <end position="200"/>
    </location>
</feature>
<name>A0A6A5SY43_9PLEO</name>
<dbReference type="OrthoDB" id="9989112at2759"/>
<dbReference type="SMART" id="SM00175">
    <property type="entry name" value="RAB"/>
    <property type="match status" value="1"/>
</dbReference>
<evidence type="ECO:0000256" key="1">
    <source>
        <dbReference type="ARBA" id="ARBA00006270"/>
    </source>
</evidence>
<dbReference type="SMART" id="SM00173">
    <property type="entry name" value="RAS"/>
    <property type="match status" value="1"/>
</dbReference>
<dbReference type="InterPro" id="IPR001806">
    <property type="entry name" value="Small_GTPase"/>
</dbReference>
<dbReference type="Pfam" id="PF00071">
    <property type="entry name" value="Ras"/>
    <property type="match status" value="1"/>
</dbReference>
<feature type="compositionally biased region" description="Low complexity" evidence="2">
    <location>
        <begin position="176"/>
        <end position="185"/>
    </location>
</feature>
<feature type="compositionally biased region" description="Gly residues" evidence="2">
    <location>
        <begin position="166"/>
        <end position="175"/>
    </location>
</feature>
<sequence>MGRNRATSNASTRSGEPPLQELGNMYDYLAKVVLLGPSGAGKSCLLHRFVKSEWRVLSSQTIGVEFSSKIVHIADRKSTHSSARKRIKLQLWDTAGTERFRSVSRSYYRGAAGAILVYDVSSWRSFEQLQTFLNDARALAGPDITIILAGNKNDVEGEGVPFAANGGQGGGGYGSYGSTPSSESGMGPLTPSSQSSHAPSLNVNLHASYTVAPEGREVPTETASRWAGQNGIPVAVEVSALNGENVEELFSRLARMILTKIELGEIDPDDPASGIQYGDLRWDDSGASIKSGFGDEGVRYRRRGKKDGVLGEWGDVF</sequence>
<dbReference type="EMBL" id="ML976015">
    <property type="protein sequence ID" value="KAF1944644.1"/>
    <property type="molecule type" value="Genomic_DNA"/>
</dbReference>
<evidence type="ECO:0000313" key="3">
    <source>
        <dbReference type="EMBL" id="KAF1944644.1"/>
    </source>
</evidence>
<evidence type="ECO:0000256" key="2">
    <source>
        <dbReference type="SAM" id="MobiDB-lite"/>
    </source>
</evidence>
<dbReference type="InterPro" id="IPR050209">
    <property type="entry name" value="Rab_GTPases_membrane_traffic"/>
</dbReference>
<dbReference type="GO" id="GO:0005525">
    <property type="term" value="F:GTP binding"/>
    <property type="evidence" value="ECO:0007669"/>
    <property type="project" value="InterPro"/>
</dbReference>
<dbReference type="InterPro" id="IPR005225">
    <property type="entry name" value="Small_GTP-bd"/>
</dbReference>
<dbReference type="NCBIfam" id="TIGR00231">
    <property type="entry name" value="small_GTP"/>
    <property type="match status" value="1"/>
</dbReference>
<gene>
    <name evidence="3" type="ORF">EJ02DRAFT_318312</name>
</gene>
<comment type="similarity">
    <text evidence="1">Belongs to the small GTPase superfamily. Rab family.</text>
</comment>